<dbReference type="Pfam" id="PF18572">
    <property type="entry name" value="T6PP_N"/>
    <property type="match status" value="1"/>
</dbReference>
<evidence type="ECO:0000313" key="3">
    <source>
        <dbReference type="Proteomes" id="UP000887565"/>
    </source>
</evidence>
<dbReference type="Gene3D" id="1.20.58.1800">
    <property type="match status" value="1"/>
</dbReference>
<reference evidence="4" key="1">
    <citation type="submission" date="2022-11" db="UniProtKB">
        <authorList>
            <consortium name="WormBaseParasite"/>
        </authorList>
    </citation>
    <scope>IDENTIFICATION</scope>
</reference>
<name>A0A915K617_ROMCU</name>
<dbReference type="AlphaFoldDB" id="A0A915K617"/>
<dbReference type="Gene3D" id="3.40.50.1000">
    <property type="entry name" value="HAD superfamily/HAD-like"/>
    <property type="match status" value="1"/>
</dbReference>
<sequence length="476" mass="54567">MGSQFVIPTVIRIEKHSEFLQLLHDLRTLRRFVVDKITNNNKFDIDSAILSLKNALKSIENCMENGENDQQDDAYQAEFTLNEPSSKLNFNIKDELLSVKKDVSFLELYQSSSKHSTAMHCVDVDNLRDRLKIYHPVSEDHFRSEVDDLNLKISRYLRSFTTPHQNRCDHKFDYFLTDWDGTYKTYGCNYATCMQPAYSAIILNLVRRHLCKFVAVLTAGPLEGPGILDLTALNPWDKINVGGSWGREWLLEDEKSAENSPNRTTNSSNTRKIKLLDKSCFNSSNEQLFETLKRKISDLLKKPAFSNFEHVGSGFQQKVDRITMAYQNVVDEVPLELTKSYLNELDAIMKTLDPKGEIFEWQRSRHDVEIIVKDEVANKAWSKRDGLRLLTSHLPNPLNDQSKVIVCGDTASDLPMLHFLRDECGVRPLVVFVRPLSDLQDKLRQEMTGEATDRLAIVGCPEVLHVALLKAIRERS</sequence>
<evidence type="ECO:0000259" key="1">
    <source>
        <dbReference type="Pfam" id="PF18572"/>
    </source>
</evidence>
<accession>A0A915K617</accession>
<keyword evidence="3" id="KW-1185">Reference proteome</keyword>
<dbReference type="Gene3D" id="3.30.70.3080">
    <property type="match status" value="1"/>
</dbReference>
<dbReference type="InterPro" id="IPR023214">
    <property type="entry name" value="HAD_sf"/>
</dbReference>
<proteinExistence type="predicted"/>
<dbReference type="WBParaSite" id="nRc.2.0.1.t33634-RA">
    <property type="protein sequence ID" value="nRc.2.0.1.t33634-RA"/>
    <property type="gene ID" value="nRc.2.0.1.g33634"/>
</dbReference>
<evidence type="ECO:0000259" key="2">
    <source>
        <dbReference type="Pfam" id="PF21141"/>
    </source>
</evidence>
<dbReference type="Pfam" id="PF21141">
    <property type="entry name" value="T6PP_C"/>
    <property type="match status" value="1"/>
</dbReference>
<dbReference type="Proteomes" id="UP000887565">
    <property type="component" value="Unplaced"/>
</dbReference>
<dbReference type="OMA" id="CMENGEN"/>
<dbReference type="InterPro" id="IPR041064">
    <property type="entry name" value="T6PP_helical"/>
</dbReference>
<dbReference type="InterPro" id="IPR049063">
    <property type="entry name" value="T6PP_C"/>
</dbReference>
<organism evidence="3 4">
    <name type="scientific">Romanomermis culicivorax</name>
    <name type="common">Nematode worm</name>
    <dbReference type="NCBI Taxonomy" id="13658"/>
    <lineage>
        <taxon>Eukaryota</taxon>
        <taxon>Metazoa</taxon>
        <taxon>Ecdysozoa</taxon>
        <taxon>Nematoda</taxon>
        <taxon>Enoplea</taxon>
        <taxon>Dorylaimia</taxon>
        <taxon>Mermithida</taxon>
        <taxon>Mermithoidea</taxon>
        <taxon>Mermithidae</taxon>
        <taxon>Romanomermis</taxon>
    </lineage>
</organism>
<feature type="domain" description="Trehalose-6-phosphate phosphatase C-terminal" evidence="2">
    <location>
        <begin position="175"/>
        <end position="464"/>
    </location>
</feature>
<feature type="domain" description="Trehalose-6-phosphate phosphatase helical bundle" evidence="1">
    <location>
        <begin position="18"/>
        <end position="115"/>
    </location>
</feature>
<evidence type="ECO:0000313" key="4">
    <source>
        <dbReference type="WBParaSite" id="nRc.2.0.1.t33634-RA"/>
    </source>
</evidence>
<protein>
    <submittedName>
        <fullName evidence="4">Trehalose-6-phosphate phosphatase helical bundle domain-containing protein</fullName>
    </submittedName>
</protein>